<evidence type="ECO:0000313" key="1">
    <source>
        <dbReference type="EMBL" id="PZT54329.1"/>
    </source>
</evidence>
<dbReference type="EMBL" id="QKWW01000048">
    <property type="protein sequence ID" value="PZT54329.1"/>
    <property type="molecule type" value="Genomic_DNA"/>
</dbReference>
<name>A0A2W6NF35_9BACL</name>
<dbReference type="AlphaFoldDB" id="A0A2W6NF35"/>
<evidence type="ECO:0000313" key="2">
    <source>
        <dbReference type="Proteomes" id="UP000249204"/>
    </source>
</evidence>
<reference evidence="1 2" key="1">
    <citation type="submission" date="2018-06" db="EMBL/GenBank/DDBJ databases">
        <title>Isolation of heavy metals resistant Paenibacillus silvae NC2 from Gold-Copper mine in ZiJin, China.</title>
        <authorList>
            <person name="Xu J."/>
            <person name="Mazhar H.S."/>
            <person name="Rensing C."/>
        </authorList>
    </citation>
    <scope>NUCLEOTIDE SEQUENCE [LARGE SCALE GENOMIC DNA]</scope>
    <source>
        <strain evidence="1 2">NC2</strain>
    </source>
</reference>
<dbReference type="InterPro" id="IPR043519">
    <property type="entry name" value="NT_sf"/>
</dbReference>
<dbReference type="Pfam" id="PF14907">
    <property type="entry name" value="NTP_transf_5"/>
    <property type="match status" value="1"/>
</dbReference>
<organism evidence="1 2">
    <name type="scientific">Paenibacillus silvae</name>
    <dbReference type="NCBI Taxonomy" id="1325358"/>
    <lineage>
        <taxon>Bacteria</taxon>
        <taxon>Bacillati</taxon>
        <taxon>Bacillota</taxon>
        <taxon>Bacilli</taxon>
        <taxon>Bacillales</taxon>
        <taxon>Paenibacillaceae</taxon>
        <taxon>Paenibacillus</taxon>
    </lineage>
</organism>
<sequence length="400" mass="47762">MSITHENEQYAAELPKELRLILSMLRGEMTALTSEEIEGQLHGVDWSLFLRLVYHHRLYSVMYLYLKKETALPVPQAVMESLKQQYTMNTFRMLQLTAEMEQVCVAFREHGIRNITLKGPAMAHDLYGDVSMRTSKDLDILIPVQDVEAAARTLQGLGYQCKEGERALTVRSWKWREHHICYIHPLKRTQIEIHWRLNPDSGRESDFELLWQRSRFSTYTQTPVRMLEAEDLWVYLVTHGARHGWFRLRWLLDIDQMIRTMPLDVKKIERRLKEEARLSIGSQTLHLVSNLLHTPLNEAYRSIMWMNVRAGKRLARESVLFMKDMLHSPADLNQYNSYLFALRSTRQKWFFFIERLYPSTWDVHQLPLPRSLYFLYFPLRPFLWFWRRLKRSTVTERSKV</sequence>
<dbReference type="Proteomes" id="UP000249204">
    <property type="component" value="Unassembled WGS sequence"/>
</dbReference>
<dbReference type="RefSeq" id="WP_111271485.1">
    <property type="nucleotide sequence ID" value="NZ_QKWW01000048.1"/>
</dbReference>
<accession>A0A2W6NF35</accession>
<proteinExistence type="predicted"/>
<comment type="caution">
    <text evidence="1">The sequence shown here is derived from an EMBL/GenBank/DDBJ whole genome shotgun (WGS) entry which is preliminary data.</text>
</comment>
<protein>
    <submittedName>
        <fullName evidence="1">Renal dipeptidase</fullName>
    </submittedName>
</protein>
<dbReference type="InterPro" id="IPR039498">
    <property type="entry name" value="NTP_transf_5"/>
</dbReference>
<dbReference type="SUPFAM" id="SSF81301">
    <property type="entry name" value="Nucleotidyltransferase"/>
    <property type="match status" value="1"/>
</dbReference>
<gene>
    <name evidence="1" type="ORF">DN757_17520</name>
</gene>
<dbReference type="Gene3D" id="3.30.460.40">
    <property type="match status" value="1"/>
</dbReference>